<keyword evidence="2" id="KW-0444">Lipid biosynthesis</keyword>
<dbReference type="PANTHER" id="PTHR30309">
    <property type="entry name" value="INNER MEMBRANE PROTEIN YGIH"/>
    <property type="match status" value="1"/>
</dbReference>
<gene>
    <name evidence="11" type="ORF">LCGC14_0870320</name>
</gene>
<keyword evidence="8" id="KW-0594">Phospholipid biosynthesis</keyword>
<evidence type="ECO:0000313" key="11">
    <source>
        <dbReference type="EMBL" id="KKN26877.1"/>
    </source>
</evidence>
<evidence type="ECO:0000256" key="5">
    <source>
        <dbReference type="ARBA" id="ARBA00022989"/>
    </source>
</evidence>
<dbReference type="SMART" id="SM01207">
    <property type="entry name" value="G3P_acyltransf"/>
    <property type="match status" value="1"/>
</dbReference>
<evidence type="ECO:0000256" key="1">
    <source>
        <dbReference type="ARBA" id="ARBA00022475"/>
    </source>
</evidence>
<keyword evidence="9" id="KW-1208">Phospholipid metabolism</keyword>
<evidence type="ECO:0000256" key="8">
    <source>
        <dbReference type="ARBA" id="ARBA00023209"/>
    </source>
</evidence>
<feature type="transmembrane region" description="Helical" evidence="10">
    <location>
        <begin position="119"/>
        <end position="148"/>
    </location>
</feature>
<feature type="transmembrane region" description="Helical" evidence="10">
    <location>
        <begin position="209"/>
        <end position="231"/>
    </location>
</feature>
<organism evidence="11">
    <name type="scientific">marine sediment metagenome</name>
    <dbReference type="NCBI Taxonomy" id="412755"/>
    <lineage>
        <taxon>unclassified sequences</taxon>
        <taxon>metagenomes</taxon>
        <taxon>ecological metagenomes</taxon>
    </lineage>
</organism>
<keyword evidence="6" id="KW-0443">Lipid metabolism</keyword>
<feature type="transmembrane region" description="Helical" evidence="10">
    <location>
        <begin position="279"/>
        <end position="298"/>
    </location>
</feature>
<evidence type="ECO:0000256" key="2">
    <source>
        <dbReference type="ARBA" id="ARBA00022516"/>
    </source>
</evidence>
<dbReference type="Pfam" id="PF02660">
    <property type="entry name" value="G3P_acyltransf"/>
    <property type="match status" value="1"/>
</dbReference>
<evidence type="ECO:0000256" key="9">
    <source>
        <dbReference type="ARBA" id="ARBA00023264"/>
    </source>
</evidence>
<keyword evidence="3" id="KW-0808">Transferase</keyword>
<dbReference type="AlphaFoldDB" id="A0A0F9PQI3"/>
<feature type="transmembrane region" description="Helical" evidence="10">
    <location>
        <begin position="304"/>
        <end position="324"/>
    </location>
</feature>
<feature type="transmembrane region" description="Helical" evidence="10">
    <location>
        <begin position="237"/>
        <end position="258"/>
    </location>
</feature>
<dbReference type="PANTHER" id="PTHR30309:SF0">
    <property type="entry name" value="GLYCEROL-3-PHOSPHATE ACYLTRANSFERASE-RELATED"/>
    <property type="match status" value="1"/>
</dbReference>
<protein>
    <submittedName>
        <fullName evidence="11">Uncharacterized protein</fullName>
    </submittedName>
</protein>
<comment type="caution">
    <text evidence="11">The sequence shown here is derived from an EMBL/GenBank/DDBJ whole genome shotgun (WGS) entry which is preliminary data.</text>
</comment>
<dbReference type="GO" id="GO:0005886">
    <property type="term" value="C:plasma membrane"/>
    <property type="evidence" value="ECO:0007669"/>
    <property type="project" value="InterPro"/>
</dbReference>
<evidence type="ECO:0000256" key="10">
    <source>
        <dbReference type="SAM" id="Phobius"/>
    </source>
</evidence>
<evidence type="ECO:0000256" key="4">
    <source>
        <dbReference type="ARBA" id="ARBA00022692"/>
    </source>
</evidence>
<reference evidence="11" key="1">
    <citation type="journal article" date="2015" name="Nature">
        <title>Complex archaea that bridge the gap between prokaryotes and eukaryotes.</title>
        <authorList>
            <person name="Spang A."/>
            <person name="Saw J.H."/>
            <person name="Jorgensen S.L."/>
            <person name="Zaremba-Niedzwiedzka K."/>
            <person name="Martijn J."/>
            <person name="Lind A.E."/>
            <person name="van Eijk R."/>
            <person name="Schleper C."/>
            <person name="Guy L."/>
            <person name="Ettema T.J."/>
        </authorList>
    </citation>
    <scope>NUCLEOTIDE SEQUENCE</scope>
</reference>
<feature type="transmembrane region" description="Helical" evidence="10">
    <location>
        <begin position="6"/>
        <end position="28"/>
    </location>
</feature>
<dbReference type="GO" id="GO:0043772">
    <property type="term" value="F:acyl-phosphate glycerol-3-phosphate acyltransferase activity"/>
    <property type="evidence" value="ECO:0007669"/>
    <property type="project" value="InterPro"/>
</dbReference>
<keyword evidence="4 10" id="KW-0812">Transmembrane</keyword>
<sequence>MNFFDIIIAIISIVIGYSLGGILPAYIFGKLKGVDIREEGTKNAGTANAFKVLGLPYAIPTALYDTLKGLLAILIAYFLGNDFIIMQICGLMAIVGHVFPFYLKFRGGQGNATATGLLLYYLVNYILISFDIFYVMLYLILLVVIFAYISKSGSLLPIILFPLLGFSVFLLYPTSGFNLFFVILLLHITTIGMYKVITEKKLVITDETFLAHWWRVAIRPVSLLFLLFYFIYSKTVVLMLIGIVCLCFVFLDISRLFSRQTNELLTVKIKKIFRKGEEKKFSSMTLFLISTFILVLLFEIEIATVSLFFLVFGDMFGKIFGLAYGRHKILDKTLEGTLAHLGAVLLFGYILYNTLDISLVVLIVGGITSPIAELLPIGVNDNFTIPIMSGTVMRVADFFGF</sequence>
<dbReference type="InterPro" id="IPR003811">
    <property type="entry name" value="G3P_acylTferase_PlsY"/>
</dbReference>
<dbReference type="EMBL" id="LAZR01002687">
    <property type="protein sequence ID" value="KKN26877.1"/>
    <property type="molecule type" value="Genomic_DNA"/>
</dbReference>
<feature type="transmembrane region" description="Helical" evidence="10">
    <location>
        <begin position="70"/>
        <end position="99"/>
    </location>
</feature>
<dbReference type="GO" id="GO:0008654">
    <property type="term" value="P:phospholipid biosynthetic process"/>
    <property type="evidence" value="ECO:0007669"/>
    <property type="project" value="UniProtKB-KW"/>
</dbReference>
<accession>A0A0F9PQI3</accession>
<keyword evidence="7 10" id="KW-0472">Membrane</keyword>
<name>A0A0F9PQI3_9ZZZZ</name>
<evidence type="ECO:0000256" key="7">
    <source>
        <dbReference type="ARBA" id="ARBA00023136"/>
    </source>
</evidence>
<proteinExistence type="inferred from homology"/>
<keyword evidence="5 10" id="KW-1133">Transmembrane helix</keyword>
<keyword evidence="1" id="KW-1003">Cell membrane</keyword>
<evidence type="ECO:0000256" key="6">
    <source>
        <dbReference type="ARBA" id="ARBA00023098"/>
    </source>
</evidence>
<evidence type="ECO:0000256" key="3">
    <source>
        <dbReference type="ARBA" id="ARBA00022679"/>
    </source>
</evidence>
<dbReference type="HAMAP" id="MF_01043">
    <property type="entry name" value="PlsY"/>
    <property type="match status" value="1"/>
</dbReference>